<feature type="domain" description="Chitin-binding type-1" evidence="6">
    <location>
        <begin position="869"/>
        <end position="912"/>
    </location>
</feature>
<dbReference type="Gene3D" id="3.30.60.10">
    <property type="entry name" value="Endochitinase-like"/>
    <property type="match status" value="2"/>
</dbReference>
<feature type="chain" id="PRO_5016277414" evidence="5">
    <location>
        <begin position="26"/>
        <end position="960"/>
    </location>
</feature>
<evidence type="ECO:0000313" key="7">
    <source>
        <dbReference type="EMBL" id="BBA94225.1"/>
    </source>
</evidence>
<dbReference type="CDD" id="cd00035">
    <property type="entry name" value="ChtBD1"/>
    <property type="match status" value="1"/>
</dbReference>
<keyword evidence="2" id="KW-1015">Disulfide bond</keyword>
<evidence type="ECO:0000256" key="3">
    <source>
        <dbReference type="SAM" id="MobiDB-lite"/>
    </source>
</evidence>
<dbReference type="PROSITE" id="PS50941">
    <property type="entry name" value="CHIT_BIND_I_2"/>
    <property type="match status" value="2"/>
</dbReference>
<dbReference type="CDD" id="cd11618">
    <property type="entry name" value="ChtBD1_1"/>
    <property type="match status" value="1"/>
</dbReference>
<dbReference type="InterPro" id="IPR001002">
    <property type="entry name" value="Chitin-bd_1"/>
</dbReference>
<evidence type="ECO:0000259" key="6">
    <source>
        <dbReference type="PROSITE" id="PS50941"/>
    </source>
</evidence>
<dbReference type="Pfam" id="PF00187">
    <property type="entry name" value="Chitin_bind_1"/>
    <property type="match status" value="2"/>
</dbReference>
<keyword evidence="4" id="KW-0472">Membrane</keyword>
<comment type="caution">
    <text evidence="2">Lacks conserved residue(s) required for the propagation of feature annotation.</text>
</comment>
<dbReference type="InterPro" id="IPR017853">
    <property type="entry name" value="GH"/>
</dbReference>
<feature type="transmembrane region" description="Helical" evidence="4">
    <location>
        <begin position="938"/>
        <end position="959"/>
    </location>
</feature>
<evidence type="ECO:0000256" key="1">
    <source>
        <dbReference type="ARBA" id="ARBA00022669"/>
    </source>
</evidence>
<dbReference type="PANTHER" id="PTHR42976">
    <property type="entry name" value="BIFUNCTIONAL CHITINASE/LYSOZYME-RELATED"/>
    <property type="match status" value="1"/>
</dbReference>
<reference evidence="7" key="1">
    <citation type="submission" date="2017-09" db="EMBL/GenBank/DDBJ databases">
        <title>cDNA cloning of GH18 chitinase from Euglena gracilis.</title>
        <authorList>
            <person name="Taira T."/>
            <person name="Gushiken C."/>
            <person name="Sugata K."/>
        </authorList>
    </citation>
    <scope>NUCLEOTIDE SEQUENCE</scope>
    <source>
        <strain evidence="7">Z</strain>
    </source>
</reference>
<feature type="signal peptide" evidence="5">
    <location>
        <begin position="1"/>
        <end position="25"/>
    </location>
</feature>
<keyword evidence="1 2" id="KW-0147">Chitin-binding</keyword>
<dbReference type="SUPFAM" id="SSF57016">
    <property type="entry name" value="Plant lectins/antimicrobial peptides"/>
    <property type="match status" value="2"/>
</dbReference>
<feature type="disulfide bond" evidence="2">
    <location>
        <begin position="389"/>
        <end position="403"/>
    </location>
</feature>
<keyword evidence="5" id="KW-0732">Signal</keyword>
<dbReference type="Gene3D" id="3.20.20.80">
    <property type="entry name" value="Glycosidases"/>
    <property type="match status" value="2"/>
</dbReference>
<dbReference type="GO" id="GO:0008061">
    <property type="term" value="F:chitin binding"/>
    <property type="evidence" value="ECO:0007669"/>
    <property type="project" value="UniProtKB-UniRule"/>
</dbReference>
<dbReference type="PANTHER" id="PTHR42976:SF1">
    <property type="entry name" value="GH18 DOMAIN-CONTAINING PROTEIN-RELATED"/>
    <property type="match status" value="1"/>
</dbReference>
<keyword evidence="4" id="KW-1133">Transmembrane helix</keyword>
<evidence type="ECO:0000256" key="2">
    <source>
        <dbReference type="PROSITE-ProRule" id="PRU00261"/>
    </source>
</evidence>
<feature type="compositionally biased region" description="Pro residues" evidence="3">
    <location>
        <begin position="784"/>
        <end position="801"/>
    </location>
</feature>
<dbReference type="PROSITE" id="PS00026">
    <property type="entry name" value="CHIT_BIND_I_1"/>
    <property type="match status" value="2"/>
</dbReference>
<dbReference type="AlphaFoldDB" id="A0A2Z5U2B9"/>
<feature type="region of interest" description="Disordered" evidence="3">
    <location>
        <begin position="759"/>
        <end position="870"/>
    </location>
</feature>
<keyword evidence="4" id="KW-0812">Transmembrane</keyword>
<feature type="disulfide bond" evidence="2">
    <location>
        <begin position="885"/>
        <end position="899"/>
    </location>
</feature>
<dbReference type="SUPFAM" id="SSF51445">
    <property type="entry name" value="(Trans)glycosidases"/>
    <property type="match status" value="2"/>
</dbReference>
<dbReference type="SMART" id="SM00270">
    <property type="entry name" value="ChtBD1"/>
    <property type="match status" value="2"/>
</dbReference>
<feature type="disulfide bond" evidence="2">
    <location>
        <begin position="880"/>
        <end position="892"/>
    </location>
</feature>
<dbReference type="InterPro" id="IPR018371">
    <property type="entry name" value="Chitin-binding_1_CS"/>
</dbReference>
<protein>
    <submittedName>
        <fullName evidence="7">Chitinase</fullName>
    </submittedName>
</protein>
<evidence type="ECO:0000256" key="4">
    <source>
        <dbReference type="SAM" id="Phobius"/>
    </source>
</evidence>
<feature type="compositionally biased region" description="Low complexity" evidence="3">
    <location>
        <begin position="831"/>
        <end position="862"/>
    </location>
</feature>
<dbReference type="EMBL" id="LC325507">
    <property type="protein sequence ID" value="BBA94225.1"/>
    <property type="molecule type" value="mRNA"/>
</dbReference>
<sequence>MGPAPSSLILAPLVFLGTYPLPSQGLLFTPYKDTGINMDWNTGVLSTAVAGRLQPVLAAMPAGLRGLTWAFATGECGAEQFGGFSPASLASANVDRFVQAGRGYIVSTGGANGAFTCGTDAGFATFLQRFNSSALLGVDFDIEAGQTPAEVAALVQRVGTARQRYPGLRWSWTVATLGAASGENLGSAGLTVVQALQNAGLGWADQFVNLMVMDYGDASPYVCAVGATGRCDMGQSAINAAETLHALHGVPYANIELTPMIGGNDVTSNVFTLGDVATVVAYAKAKGLGGLHHWSFDRDVDCTLSYASDSCNSYGQAGTLGFTNAFLEALGNPVSPTLASPKLSPTFASPMAGPGAATPSASPQPASPGTARPLGACGAQWGGCPIGQCCSAYGYCGTGLAYCAAGCQPAYGICNAGGSPPTSGSSKSSPPPASSPALASSPQPVPGLLFTPYKDTGINMDWNTGVLSTAVAGRLQPVLAAMPAGLRGLTWAFATGECGAEQFGGFSPASLASANVDRFIQAGRGYIVSTGGANGAFICGTDAGFATFLQRFNSSALLGVDFDIEAGQTPAEVAALVQRVGTARQRYPGLRWSWTVATLGAASGENLGSAGLTVVQALQNAGLGWADQFVNLMVMDYGDASPYVCAVGATGRCDMGQSAINAAETLHALHGVPYANIELTPMIGGNDVTSNVFTLGDVATVVAYAKAKGLGGLHHWSFDRDVDCTLSYASDSCNSYGQAGTLGFTNAFLQALGNPTSALPVTSNKPLPSPSASPSTPRRSSSPSPRPSPRLPSWSPSPLPASPTLGKPASPASNKPVSVAAASRTPPPASYQPAASPLSSASSPPVPIASSFRRSPSPSPRASPRRVPDGACGPQWGVTCGASYCCSSSGYCGTTAAYCGAGCQAAYGTCSKGAGNSSAQTRRALDLDTPAGGANGGLAVSPAVVVFIGATAALLMLIAC</sequence>
<proteinExistence type="evidence at transcript level"/>
<dbReference type="InterPro" id="IPR036861">
    <property type="entry name" value="Endochitinase-like_sf"/>
</dbReference>
<evidence type="ECO:0000256" key="5">
    <source>
        <dbReference type="SAM" id="SignalP"/>
    </source>
</evidence>
<feature type="region of interest" description="Disordered" evidence="3">
    <location>
        <begin position="421"/>
        <end position="443"/>
    </location>
</feature>
<dbReference type="InterPro" id="IPR052750">
    <property type="entry name" value="GH18_Chitinase"/>
</dbReference>
<feature type="disulfide bond" evidence="2">
    <location>
        <begin position="384"/>
        <end position="396"/>
    </location>
</feature>
<organism evidence="7">
    <name type="scientific">Euglena gracilis</name>
    <dbReference type="NCBI Taxonomy" id="3039"/>
    <lineage>
        <taxon>Eukaryota</taxon>
        <taxon>Discoba</taxon>
        <taxon>Euglenozoa</taxon>
        <taxon>Euglenida</taxon>
        <taxon>Spirocuta</taxon>
        <taxon>Euglenophyceae</taxon>
        <taxon>Euglenales</taxon>
        <taxon>Euglenaceae</taxon>
        <taxon>Euglena</taxon>
    </lineage>
</organism>
<name>A0A2Z5U2B9_EUGGR</name>
<feature type="compositionally biased region" description="Low complexity" evidence="3">
    <location>
        <begin position="770"/>
        <end position="783"/>
    </location>
</feature>
<feature type="domain" description="Chitin-binding type-1" evidence="6">
    <location>
        <begin position="374"/>
        <end position="416"/>
    </location>
</feature>
<gene>
    <name evidence="7" type="primary">egchiA</name>
</gene>
<feature type="region of interest" description="Disordered" evidence="3">
    <location>
        <begin position="349"/>
        <end position="369"/>
    </location>
</feature>
<accession>A0A2Z5U2B9</accession>